<dbReference type="AlphaFoldDB" id="A0A5P2CW53"/>
<accession>A0A5P2CW53</accession>
<dbReference type="EMBL" id="CP029191">
    <property type="protein sequence ID" value="QES46227.1"/>
    <property type="molecule type" value="Genomic_DNA"/>
</dbReference>
<proteinExistence type="predicted"/>
<reference evidence="1 2" key="1">
    <citation type="submission" date="2018-05" db="EMBL/GenBank/DDBJ databases">
        <title>Streptomyces venezuelae.</title>
        <authorList>
            <person name="Kim W."/>
            <person name="Lee N."/>
            <person name="Cho B.-K."/>
        </authorList>
    </citation>
    <scope>NUCLEOTIDE SEQUENCE [LARGE SCALE GENOMIC DNA]</scope>
    <source>
        <strain evidence="1 2">ATCC 14585</strain>
    </source>
</reference>
<protein>
    <submittedName>
        <fullName evidence="1">Uncharacterized protein</fullName>
    </submittedName>
</protein>
<name>A0A5P2CW53_STRVZ</name>
<dbReference type="Proteomes" id="UP000324015">
    <property type="component" value="Chromosome"/>
</dbReference>
<sequence length="60" mass="6539">MAWLHICAPRGAMPTATSRCECGRDRSAVGLLKVLTLITDHKNHRDACPLRNPQEGRAAA</sequence>
<evidence type="ECO:0000313" key="2">
    <source>
        <dbReference type="Proteomes" id="UP000324015"/>
    </source>
</evidence>
<gene>
    <name evidence="1" type="ORF">DEJ49_25150</name>
</gene>
<evidence type="ECO:0000313" key="1">
    <source>
        <dbReference type="EMBL" id="QES46227.1"/>
    </source>
</evidence>
<organism evidence="1 2">
    <name type="scientific">Streptomyces venezuelae</name>
    <dbReference type="NCBI Taxonomy" id="54571"/>
    <lineage>
        <taxon>Bacteria</taxon>
        <taxon>Bacillati</taxon>
        <taxon>Actinomycetota</taxon>
        <taxon>Actinomycetes</taxon>
        <taxon>Kitasatosporales</taxon>
        <taxon>Streptomycetaceae</taxon>
        <taxon>Streptomyces</taxon>
    </lineage>
</organism>